<organism evidence="1 2">
    <name type="scientific">Ajellomyces capsulatus (strain H88)</name>
    <name type="common">Darling's disease fungus</name>
    <name type="synonym">Histoplasma capsulatum</name>
    <dbReference type="NCBI Taxonomy" id="544711"/>
    <lineage>
        <taxon>Eukaryota</taxon>
        <taxon>Fungi</taxon>
        <taxon>Dikarya</taxon>
        <taxon>Ascomycota</taxon>
        <taxon>Pezizomycotina</taxon>
        <taxon>Eurotiomycetes</taxon>
        <taxon>Eurotiomycetidae</taxon>
        <taxon>Onygenales</taxon>
        <taxon>Ajellomycetaceae</taxon>
        <taxon>Histoplasma</taxon>
    </lineage>
</organism>
<proteinExistence type="predicted"/>
<evidence type="ECO:0000313" key="2">
    <source>
        <dbReference type="Proteomes" id="UP000663419"/>
    </source>
</evidence>
<gene>
    <name evidence="1" type="ORF">I7I53_06303</name>
</gene>
<sequence length="62" mass="7454">MCSSDRQWQIVFCVPYTTIYQLPDSQVLRWSSRLSKYFVLYTYHSNYHGLAWNCNSLRAEIN</sequence>
<protein>
    <submittedName>
        <fullName evidence="1">Uncharacterized protein</fullName>
    </submittedName>
</protein>
<dbReference type="AlphaFoldDB" id="A0A8A1LAU1"/>
<reference evidence="1" key="1">
    <citation type="submission" date="2021-01" db="EMBL/GenBank/DDBJ databases">
        <title>Chromosome-level genome assembly of a human fungal pathogen reveals clustering of transcriptionally co-regulated genes.</title>
        <authorList>
            <person name="Voorhies M."/>
            <person name="Cohen S."/>
            <person name="Shea T.P."/>
            <person name="Petrus S."/>
            <person name="Munoz J.F."/>
            <person name="Poplawski S."/>
            <person name="Goldman W.E."/>
            <person name="Michael T."/>
            <person name="Cuomo C.A."/>
            <person name="Sil A."/>
            <person name="Beyhan S."/>
        </authorList>
    </citation>
    <scope>NUCLEOTIDE SEQUENCE</scope>
    <source>
        <strain evidence="1">H88</strain>
    </source>
</reference>
<name>A0A8A1LAU1_AJEC8</name>
<dbReference type="EMBL" id="CP069103">
    <property type="protein sequence ID" value="QSS51076.1"/>
    <property type="molecule type" value="Genomic_DNA"/>
</dbReference>
<evidence type="ECO:0000313" key="1">
    <source>
        <dbReference type="EMBL" id="QSS51076.1"/>
    </source>
</evidence>
<dbReference type="Proteomes" id="UP000663419">
    <property type="component" value="Chromosome 2"/>
</dbReference>
<accession>A0A8A1LAU1</accession>
<dbReference type="VEuPathDB" id="FungiDB:I7I53_06303"/>